<sequence>MVSRSNPLQKQANCLIDLCLNYGHTIVIYFNDLFKVTQGLVRQQTSTEQQTKLAGWQWS</sequence>
<dbReference type="AlphaFoldDB" id="A0A821K2T7"/>
<gene>
    <name evidence="1" type="ORF">OVN521_LOCUS49195</name>
</gene>
<evidence type="ECO:0000313" key="2">
    <source>
        <dbReference type="Proteomes" id="UP000663866"/>
    </source>
</evidence>
<name>A0A821K2T7_9BILA</name>
<feature type="non-terminal residue" evidence="1">
    <location>
        <position position="59"/>
    </location>
</feature>
<protein>
    <submittedName>
        <fullName evidence="1">Uncharacterized protein</fullName>
    </submittedName>
</protein>
<reference evidence="1" key="1">
    <citation type="submission" date="2021-02" db="EMBL/GenBank/DDBJ databases">
        <authorList>
            <person name="Nowell W R."/>
        </authorList>
    </citation>
    <scope>NUCLEOTIDE SEQUENCE</scope>
</reference>
<accession>A0A821K2T7</accession>
<comment type="caution">
    <text evidence="1">The sequence shown here is derived from an EMBL/GenBank/DDBJ whole genome shotgun (WGS) entry which is preliminary data.</text>
</comment>
<proteinExistence type="predicted"/>
<organism evidence="1 2">
    <name type="scientific">Rotaria magnacalcarata</name>
    <dbReference type="NCBI Taxonomy" id="392030"/>
    <lineage>
        <taxon>Eukaryota</taxon>
        <taxon>Metazoa</taxon>
        <taxon>Spiralia</taxon>
        <taxon>Gnathifera</taxon>
        <taxon>Rotifera</taxon>
        <taxon>Eurotatoria</taxon>
        <taxon>Bdelloidea</taxon>
        <taxon>Philodinida</taxon>
        <taxon>Philodinidae</taxon>
        <taxon>Rotaria</taxon>
    </lineage>
</organism>
<evidence type="ECO:0000313" key="1">
    <source>
        <dbReference type="EMBL" id="CAF4724316.1"/>
    </source>
</evidence>
<dbReference type="EMBL" id="CAJOBG010106619">
    <property type="protein sequence ID" value="CAF4724316.1"/>
    <property type="molecule type" value="Genomic_DNA"/>
</dbReference>
<dbReference type="Proteomes" id="UP000663866">
    <property type="component" value="Unassembled WGS sequence"/>
</dbReference>
<keyword evidence="2" id="KW-1185">Reference proteome</keyword>